<dbReference type="OrthoDB" id="6120615at2"/>
<keyword evidence="3" id="KW-1185">Reference proteome</keyword>
<name>A0A4R1GAL8_9GAMM</name>
<proteinExistence type="predicted"/>
<dbReference type="EMBL" id="SMFU01000012">
    <property type="protein sequence ID" value="TCK03515.1"/>
    <property type="molecule type" value="Genomic_DNA"/>
</dbReference>
<sequence length="86" mass="9363">MLRLGLLLLIVPPLALMAGYMIEQAQVDACLDSGGAWHYAEAECVSSGEYPFVPFMMRHPLLVNGGMLLSVVGLFFCLIGLYKGRS</sequence>
<accession>A0A4R1GAL8</accession>
<keyword evidence="1" id="KW-0472">Membrane</keyword>
<dbReference type="Proteomes" id="UP000294546">
    <property type="component" value="Unassembled WGS sequence"/>
</dbReference>
<reference evidence="2 3" key="1">
    <citation type="submission" date="2019-03" db="EMBL/GenBank/DDBJ databases">
        <title>Genomic Encyclopedia of Archaeal and Bacterial Type Strains, Phase II (KMG-II): from individual species to whole genera.</title>
        <authorList>
            <person name="Goeker M."/>
        </authorList>
    </citation>
    <scope>NUCLEOTIDE SEQUENCE [LARGE SCALE GENOMIC DNA]</scope>
    <source>
        <strain evidence="2 3">DSM 27697</strain>
    </source>
</reference>
<gene>
    <name evidence="2" type="ORF">CLV83_3785</name>
</gene>
<keyword evidence="1" id="KW-1133">Transmembrane helix</keyword>
<organism evidence="2 3">
    <name type="scientific">Marinobacterium mangrovicola</name>
    <dbReference type="NCBI Taxonomy" id="1476959"/>
    <lineage>
        <taxon>Bacteria</taxon>
        <taxon>Pseudomonadati</taxon>
        <taxon>Pseudomonadota</taxon>
        <taxon>Gammaproteobacteria</taxon>
        <taxon>Oceanospirillales</taxon>
        <taxon>Oceanospirillaceae</taxon>
        <taxon>Marinobacterium</taxon>
    </lineage>
</organism>
<evidence type="ECO:0000256" key="1">
    <source>
        <dbReference type="SAM" id="Phobius"/>
    </source>
</evidence>
<dbReference type="RefSeq" id="WP_132296199.1">
    <property type="nucleotide sequence ID" value="NZ_SMFU01000012.1"/>
</dbReference>
<comment type="caution">
    <text evidence="2">The sequence shown here is derived from an EMBL/GenBank/DDBJ whole genome shotgun (WGS) entry which is preliminary data.</text>
</comment>
<dbReference type="AlphaFoldDB" id="A0A4R1GAL8"/>
<keyword evidence="1" id="KW-0812">Transmembrane</keyword>
<protein>
    <submittedName>
        <fullName evidence="2">Uncharacterized protein</fullName>
    </submittedName>
</protein>
<evidence type="ECO:0000313" key="2">
    <source>
        <dbReference type="EMBL" id="TCK03515.1"/>
    </source>
</evidence>
<feature type="transmembrane region" description="Helical" evidence="1">
    <location>
        <begin position="61"/>
        <end position="82"/>
    </location>
</feature>
<evidence type="ECO:0000313" key="3">
    <source>
        <dbReference type="Proteomes" id="UP000294546"/>
    </source>
</evidence>